<dbReference type="FunFam" id="3.30.50.10:FF:000006">
    <property type="entry name" value="Nuclear receptor subfamily 5 group A member"/>
    <property type="match status" value="1"/>
</dbReference>
<dbReference type="CDD" id="cd06953">
    <property type="entry name" value="NR_LBD_DHR4_like"/>
    <property type="match status" value="1"/>
</dbReference>
<evidence type="ECO:0000259" key="21">
    <source>
        <dbReference type="PROSITE" id="PS51030"/>
    </source>
</evidence>
<comment type="caution">
    <text evidence="23">The sequence shown here is derived from an EMBL/GenBank/DDBJ whole genome shotgun (WGS) entry which is preliminary data.</text>
</comment>
<dbReference type="Gene3D" id="3.30.50.10">
    <property type="entry name" value="Erythroid Transcription Factor GATA-1, subunit A"/>
    <property type="match status" value="2"/>
</dbReference>
<dbReference type="InterPro" id="IPR001723">
    <property type="entry name" value="Nuclear_hrmn_rcpt"/>
</dbReference>
<dbReference type="Pfam" id="PF00105">
    <property type="entry name" value="zf-C4"/>
    <property type="match status" value="2"/>
</dbReference>
<dbReference type="PROSITE" id="PS51030">
    <property type="entry name" value="NUCLEAR_REC_DBD_2"/>
    <property type="match status" value="2"/>
</dbReference>
<evidence type="ECO:0000256" key="14">
    <source>
        <dbReference type="ARBA" id="ARBA00023163"/>
    </source>
</evidence>
<feature type="compositionally biased region" description="Pro residues" evidence="20">
    <location>
        <begin position="350"/>
        <end position="362"/>
    </location>
</feature>
<evidence type="ECO:0000313" key="23">
    <source>
        <dbReference type="EMBL" id="KAG0122349.1"/>
    </source>
</evidence>
<evidence type="ECO:0000256" key="19">
    <source>
        <dbReference type="ARBA" id="ARBA00042570"/>
    </source>
</evidence>
<dbReference type="SUPFAM" id="SSF48508">
    <property type="entry name" value="Nuclear receptor ligand-binding domain"/>
    <property type="match status" value="2"/>
</dbReference>
<dbReference type="AlphaFoldDB" id="A0A835NW35"/>
<sequence>MHLCCGMDPHRLSLRDPNPTDPQAPLTAFPHSCLADERVDQRTCLICGDRATGLHYGIISCEGCKGFFKRSICNKRVYRCSRDKNCVMSRKQRNRCQYCRLLNYSAHSALLAPQPRSLEPQSHSLISQLLCAEDLEPLGTPMLIEDGYKVTQAELFALLCRLADELLFRQIAWIKKLPFFCELSIKDYTCLLSSTWQELILLSSLTVYSKQIFGDLADVTSKYSPSDDELHRFSEEGMEVMERLIYLFRKFNQLKVSNEEYACMKAINFLNQDIRGLTNASQLEQLNKRYWYVCQDFTEYKYPHQPNRFPDLMMCLPEIRYIAGKMVNVPLEQLPLLFKAVLHSCKTTPAPAPAARSPPRPLPVRTQRRGWGRRPSPSPSHPVPLTAARPAAGPLEGMDYSYDEDLDELCPVCGDKVSGYHYGLLTCESCKGFFKRTVQNNKHYTCTESQSCKIDKTQRKRCPYCRFQKCLTVGMRLEGRDGPGTARRAGGGGAGVCVGTVHLPGPVALSPPPPPPPRAGQSRRRFDSVFPSQVKKKIVFSRRLLLFLVSFSVRADRMRGGRNKFGPMYKRDRALKQQKKALIRANGFKLETVPQIMSPVQNDYSLSSTIHSIHAMSKTLPPNPAALTPVDYERSPYGTPSLGMAVPGHAPLPAYHYPSFPNRTIKSEYPDHYTNAHEAVPAYMYPETYPSSSPPDIPEVILKLLQLEPDEAQVKARILSCLQQEQGKGRHEKLSTFGLMCKMADQTLFSIVEWARSCIFFKELEVGDQMKLLQNCWSELLVFDHIYRQLQHGKEHSVLLVTGQEVDMSAIAAQAGSILNTLVLRAQELVLHLHSLQVDRHEFVCLKFLILFSLDVKYLENHTLAKDAQEKANAALLEYTVCHYPHSTDKFRQLLLWLAEVRALSLQAEEYLYHKHLSGEVPCNNLLIEMLHAKRT</sequence>
<dbReference type="PRINTS" id="PR00398">
    <property type="entry name" value="STRDHORMONER"/>
</dbReference>
<dbReference type="InterPro" id="IPR000536">
    <property type="entry name" value="Nucl_hrmn_rcpt_lig-bd"/>
</dbReference>
<gene>
    <name evidence="24" type="ORF">IHE44_0007294</name>
    <name evidence="23" type="ORF">IHE44_008973</name>
</gene>
<dbReference type="OrthoDB" id="5984981at2759"/>
<evidence type="ECO:0000256" key="18">
    <source>
        <dbReference type="ARBA" id="ARBA00040735"/>
    </source>
</evidence>
<keyword evidence="12" id="KW-0238">DNA-binding</keyword>
<comment type="subcellular location">
    <subcellularLocation>
        <location evidence="1">Nucleus</location>
    </subcellularLocation>
</comment>
<keyword evidence="10" id="KW-0805">Transcription regulation</keyword>
<dbReference type="GO" id="GO:0009888">
    <property type="term" value="P:tissue development"/>
    <property type="evidence" value="ECO:0007669"/>
    <property type="project" value="TreeGrafter"/>
</dbReference>
<evidence type="ECO:0000256" key="8">
    <source>
        <dbReference type="ARBA" id="ARBA00022843"/>
    </source>
</evidence>
<evidence type="ECO:0000256" key="2">
    <source>
        <dbReference type="ARBA" id="ARBA00007536"/>
    </source>
</evidence>
<dbReference type="FunFam" id="1.10.565.10:FF:000015">
    <property type="entry name" value="Nuclear receptor subfamily 6 group A member 1"/>
    <property type="match status" value="1"/>
</dbReference>
<keyword evidence="7" id="KW-0862">Zinc</keyword>
<keyword evidence="16" id="KW-0539">Nucleus</keyword>
<dbReference type="SUPFAM" id="SSF57716">
    <property type="entry name" value="Glucocorticoid receptor-like (DNA-binding domain)"/>
    <property type="match status" value="2"/>
</dbReference>
<keyword evidence="8" id="KW-0832">Ubl conjugation</keyword>
<evidence type="ECO:0000256" key="12">
    <source>
        <dbReference type="ARBA" id="ARBA00023125"/>
    </source>
</evidence>
<evidence type="ECO:0000256" key="20">
    <source>
        <dbReference type="SAM" id="MobiDB-lite"/>
    </source>
</evidence>
<feature type="domain" description="Nuclear receptor" evidence="21">
    <location>
        <begin position="41"/>
        <end position="120"/>
    </location>
</feature>
<feature type="region of interest" description="Disordered" evidence="20">
    <location>
        <begin position="349"/>
        <end position="390"/>
    </location>
</feature>
<organism evidence="23">
    <name type="scientific">Lamprotornis superbus</name>
    <dbReference type="NCBI Taxonomy" id="245042"/>
    <lineage>
        <taxon>Eukaryota</taxon>
        <taxon>Metazoa</taxon>
        <taxon>Chordata</taxon>
        <taxon>Craniata</taxon>
        <taxon>Vertebrata</taxon>
        <taxon>Euteleostomi</taxon>
        <taxon>Archelosauria</taxon>
        <taxon>Archosauria</taxon>
        <taxon>Dinosauria</taxon>
        <taxon>Saurischia</taxon>
        <taxon>Theropoda</taxon>
        <taxon>Coelurosauria</taxon>
        <taxon>Aves</taxon>
        <taxon>Neognathae</taxon>
        <taxon>Neoaves</taxon>
        <taxon>Telluraves</taxon>
        <taxon>Australaves</taxon>
        <taxon>Passeriformes</taxon>
        <taxon>Sturnidae</taxon>
        <taxon>Lamprotornis</taxon>
    </lineage>
</organism>
<dbReference type="CDD" id="cd07070">
    <property type="entry name" value="NR_LBD_SF-1"/>
    <property type="match status" value="1"/>
</dbReference>
<dbReference type="PROSITE" id="PS00031">
    <property type="entry name" value="NUCLEAR_REC_DBD_1"/>
    <property type="match status" value="2"/>
</dbReference>
<keyword evidence="9" id="KW-0007">Acetylation</keyword>
<evidence type="ECO:0000313" key="25">
    <source>
        <dbReference type="Proteomes" id="UP000618051"/>
    </source>
</evidence>
<dbReference type="GO" id="GO:0090575">
    <property type="term" value="C:RNA polymerase II transcription regulator complex"/>
    <property type="evidence" value="ECO:0007669"/>
    <property type="project" value="TreeGrafter"/>
</dbReference>
<dbReference type="FunFam" id="1.10.565.10:FF:000011">
    <property type="entry name" value="Nuclear receptor subfamily 5, group A, member 2"/>
    <property type="match status" value="1"/>
</dbReference>
<dbReference type="GO" id="GO:0008270">
    <property type="term" value="F:zinc ion binding"/>
    <property type="evidence" value="ECO:0007669"/>
    <property type="project" value="UniProtKB-KW"/>
</dbReference>
<dbReference type="GO" id="GO:0004879">
    <property type="term" value="F:nuclear receptor activity"/>
    <property type="evidence" value="ECO:0007669"/>
    <property type="project" value="InterPro"/>
</dbReference>
<keyword evidence="6" id="KW-0863">Zinc-finger</keyword>
<evidence type="ECO:0000256" key="15">
    <source>
        <dbReference type="ARBA" id="ARBA00023170"/>
    </source>
</evidence>
<dbReference type="Gene3D" id="1.10.565.10">
    <property type="entry name" value="Retinoid X Receptor"/>
    <property type="match status" value="2"/>
</dbReference>
<dbReference type="CDD" id="cd07167">
    <property type="entry name" value="NR_DBD_Lrh-1_like"/>
    <property type="match status" value="1"/>
</dbReference>
<dbReference type="PROSITE" id="PS51843">
    <property type="entry name" value="NR_LBD"/>
    <property type="match status" value="2"/>
</dbReference>
<dbReference type="Proteomes" id="UP000618051">
    <property type="component" value="Unassembled WGS sequence"/>
</dbReference>
<dbReference type="GO" id="GO:0009755">
    <property type="term" value="P:hormone-mediated signaling pathway"/>
    <property type="evidence" value="ECO:0007669"/>
    <property type="project" value="TreeGrafter"/>
</dbReference>
<comment type="similarity">
    <text evidence="17">Belongs to the nuclear hormone receptor family. NR6 subfamily.</text>
</comment>
<reference evidence="24" key="3">
    <citation type="submission" date="2022-01" db="EMBL/GenBank/DDBJ databases">
        <authorList>
            <person name="Rubenstein D.R."/>
        </authorList>
    </citation>
    <scope>NUCLEOTIDE SEQUENCE</scope>
    <source>
        <strain evidence="24">SS15</strain>
        <tissue evidence="24">Liver</tissue>
    </source>
</reference>
<keyword evidence="15" id="KW-0675">Receptor</keyword>
<keyword evidence="13" id="KW-0010">Activator</keyword>
<feature type="domain" description="NR LBD" evidence="22">
    <location>
        <begin position="121"/>
        <end position="352"/>
    </location>
</feature>
<dbReference type="PANTHER" id="PTHR24086:SF24">
    <property type="entry name" value="STEROIDOGENIC FACTOR 1"/>
    <property type="match status" value="1"/>
</dbReference>
<keyword evidence="3" id="KW-1017">Isopeptide bond</keyword>
<dbReference type="EMBL" id="JADDUC010000036">
    <property type="protein sequence ID" value="KAG0122349.1"/>
    <property type="molecule type" value="Genomic_DNA"/>
</dbReference>
<evidence type="ECO:0000256" key="9">
    <source>
        <dbReference type="ARBA" id="ARBA00022990"/>
    </source>
</evidence>
<evidence type="ECO:0000256" key="5">
    <source>
        <dbReference type="ARBA" id="ARBA00022723"/>
    </source>
</evidence>
<comment type="similarity">
    <text evidence="2">Belongs to the nuclear hormone receptor family. NR5 subfamily.</text>
</comment>
<protein>
    <recommendedName>
        <fullName evidence="18">Steroidogenic factor 1</fullName>
    </recommendedName>
    <alternativeName>
        <fullName evidence="19">Nuclear receptor subfamily 5 group A member 1</fullName>
    </alternativeName>
</protein>
<accession>A0A835NW35</accession>
<evidence type="ECO:0000256" key="16">
    <source>
        <dbReference type="ARBA" id="ARBA00023242"/>
    </source>
</evidence>
<dbReference type="SMART" id="SM00399">
    <property type="entry name" value="ZnF_C4"/>
    <property type="match status" value="2"/>
</dbReference>
<keyword evidence="14" id="KW-0804">Transcription</keyword>
<evidence type="ECO:0000256" key="13">
    <source>
        <dbReference type="ARBA" id="ARBA00023159"/>
    </source>
</evidence>
<dbReference type="InterPro" id="IPR001628">
    <property type="entry name" value="Znf_hrmn_rcpt"/>
</dbReference>
<evidence type="ECO:0000259" key="22">
    <source>
        <dbReference type="PROSITE" id="PS51843"/>
    </source>
</evidence>
<dbReference type="EMBL" id="JADDUC020000023">
    <property type="protein sequence ID" value="KAI1232226.1"/>
    <property type="molecule type" value="Genomic_DNA"/>
</dbReference>
<evidence type="ECO:0000313" key="24">
    <source>
        <dbReference type="EMBL" id="KAI1232226.1"/>
    </source>
</evidence>
<dbReference type="GO" id="GO:0000978">
    <property type="term" value="F:RNA polymerase II cis-regulatory region sequence-specific DNA binding"/>
    <property type="evidence" value="ECO:0007669"/>
    <property type="project" value="TreeGrafter"/>
</dbReference>
<feature type="domain" description="NR LBD" evidence="22">
    <location>
        <begin position="696"/>
        <end position="934"/>
    </location>
</feature>
<dbReference type="InterPro" id="IPR016355">
    <property type="entry name" value="NR5-like"/>
</dbReference>
<evidence type="ECO:0000256" key="7">
    <source>
        <dbReference type="ARBA" id="ARBA00022833"/>
    </source>
</evidence>
<dbReference type="Pfam" id="PF00104">
    <property type="entry name" value="Hormone_recep"/>
    <property type="match status" value="2"/>
</dbReference>
<keyword evidence="11" id="KW-0446">Lipid-binding</keyword>
<proteinExistence type="inferred from homology"/>
<evidence type="ECO:0000256" key="11">
    <source>
        <dbReference type="ARBA" id="ARBA00023121"/>
    </source>
</evidence>
<name>A0A835NW35_9PASS</name>
<evidence type="ECO:0000256" key="17">
    <source>
        <dbReference type="ARBA" id="ARBA00037977"/>
    </source>
</evidence>
<dbReference type="PANTHER" id="PTHR24086">
    <property type="entry name" value="NUCLEAR RECEPTOR SUBFAMILY 5 GROUP A"/>
    <property type="match status" value="1"/>
</dbReference>
<evidence type="ECO:0000256" key="1">
    <source>
        <dbReference type="ARBA" id="ARBA00004123"/>
    </source>
</evidence>
<reference evidence="23" key="1">
    <citation type="submission" date="2020-10" db="EMBL/GenBank/DDBJ databases">
        <title>Feather gene expression reveals the developmental basis of iridescence in African starlings.</title>
        <authorList>
            <person name="Rubenstein D.R."/>
        </authorList>
    </citation>
    <scope>NUCLEOTIDE SEQUENCE</scope>
    <source>
        <strain evidence="23">SS15</strain>
        <tissue evidence="23">Liver</tissue>
    </source>
</reference>
<evidence type="ECO:0000256" key="3">
    <source>
        <dbReference type="ARBA" id="ARBA00022499"/>
    </source>
</evidence>
<dbReference type="SMART" id="SM00430">
    <property type="entry name" value="HOLI"/>
    <property type="match status" value="2"/>
</dbReference>
<keyword evidence="25" id="KW-1185">Reference proteome</keyword>
<reference evidence="24 25" key="2">
    <citation type="journal article" date="2021" name="J. Hered.">
        <title>Feather Gene Expression Elucidates the Developmental Basis of Plumage Iridescence in African Starlings.</title>
        <authorList>
            <person name="Rubenstein D.R."/>
            <person name="Corvelo A."/>
            <person name="MacManes M.D."/>
            <person name="Maia R."/>
            <person name="Narzisi G."/>
            <person name="Rousaki A."/>
            <person name="Vandenabeele P."/>
            <person name="Shawkey M.D."/>
            <person name="Solomon J."/>
        </authorList>
    </citation>
    <scope>NUCLEOTIDE SEQUENCE [LARGE SCALE GENOMIC DNA]</scope>
    <source>
        <strain evidence="24">SS15</strain>
    </source>
</reference>
<evidence type="ECO:0000256" key="6">
    <source>
        <dbReference type="ARBA" id="ARBA00022771"/>
    </source>
</evidence>
<dbReference type="PRINTS" id="PR00047">
    <property type="entry name" value="STROIDFINGER"/>
</dbReference>
<dbReference type="InterPro" id="IPR013088">
    <property type="entry name" value="Znf_NHR/GATA"/>
</dbReference>
<evidence type="ECO:0000256" key="10">
    <source>
        <dbReference type="ARBA" id="ARBA00023015"/>
    </source>
</evidence>
<dbReference type="InterPro" id="IPR035500">
    <property type="entry name" value="NHR-like_dom_sf"/>
</dbReference>
<evidence type="ECO:0000256" key="4">
    <source>
        <dbReference type="ARBA" id="ARBA00022553"/>
    </source>
</evidence>
<keyword evidence="4" id="KW-0597">Phosphoprotein</keyword>
<keyword evidence="5" id="KW-0479">Metal-binding</keyword>
<feature type="domain" description="Nuclear receptor" evidence="21">
    <location>
        <begin position="407"/>
        <end position="482"/>
    </location>
</feature>